<dbReference type="EMBL" id="LXQE01000166">
    <property type="protein sequence ID" value="RCJ32403.1"/>
    <property type="molecule type" value="Genomic_DNA"/>
</dbReference>
<evidence type="ECO:0000313" key="1">
    <source>
        <dbReference type="EMBL" id="RCJ32403.1"/>
    </source>
</evidence>
<accession>A0A367R9M6</accession>
<gene>
    <name evidence="1" type="ORF">A6769_28145</name>
</gene>
<dbReference type="Proteomes" id="UP000252085">
    <property type="component" value="Unassembled WGS sequence"/>
</dbReference>
<protein>
    <submittedName>
        <fullName evidence="1">Uncharacterized protein</fullName>
    </submittedName>
</protein>
<name>A0A367R9M6_NOSPU</name>
<evidence type="ECO:0000313" key="2">
    <source>
        <dbReference type="Proteomes" id="UP000252085"/>
    </source>
</evidence>
<comment type="caution">
    <text evidence="1">The sequence shown here is derived from an EMBL/GenBank/DDBJ whole genome shotgun (WGS) entry which is preliminary data.</text>
</comment>
<proteinExistence type="predicted"/>
<sequence>MNQINVSGVLGSGDALYPGQWYEANTYYQILKVEPAKNDELARRKGQNIKTTILARKRNSIDTNQPENDSFDSLELDRETIEKLRDYPKKGDENKLSSYLPFPGAVFPTDFIKTLCNDSFDQTKLNQTELGNFYPSMRVILQGRKLSQLIARTWWTYLEAKKTDDWNNFINGEWDKIRSEILDGLIAREIFLFAGSSPPDNPNPDDKTIYEPLKAQDDTSKGARFLILPTSKAWQGITLSLLSSGQAYYCNEKGKYHQVGESILSTGEIVFNYSLEVDWTIFQGQFKELITSQESPWMLYQVAMPYPPIPSSEQLDPSDIKKWADAPVIEGEFPFYKKKNRLGQEVYLIDVDYFKPPYPYIPVSSS</sequence>
<reference evidence="2" key="1">
    <citation type="submission" date="2016-04" db="EMBL/GenBank/DDBJ databases">
        <authorList>
            <person name="Tabuchi Yagui T.R."/>
        </authorList>
    </citation>
    <scope>NUCLEOTIDE SEQUENCE [LARGE SCALE GENOMIC DNA]</scope>
</reference>
<organism evidence="1 2">
    <name type="scientific">Nostoc punctiforme NIES-2108</name>
    <dbReference type="NCBI Taxonomy" id="1356359"/>
    <lineage>
        <taxon>Bacteria</taxon>
        <taxon>Bacillati</taxon>
        <taxon>Cyanobacteriota</taxon>
        <taxon>Cyanophyceae</taxon>
        <taxon>Nostocales</taxon>
        <taxon>Nostocaceae</taxon>
        <taxon>Nostoc</taxon>
    </lineage>
</organism>
<dbReference type="AlphaFoldDB" id="A0A367R9M6"/>